<feature type="domain" description="Fibronectin type-III" evidence="5">
    <location>
        <begin position="1473"/>
        <end position="1559"/>
    </location>
</feature>
<dbReference type="SUPFAM" id="SSF49265">
    <property type="entry name" value="Fibronectin type III"/>
    <property type="match status" value="2"/>
</dbReference>
<dbReference type="Gene3D" id="2.60.40.3440">
    <property type="match status" value="1"/>
</dbReference>
<dbReference type="PRINTS" id="PR00014">
    <property type="entry name" value="FNTYPEIII"/>
</dbReference>
<feature type="region of interest" description="Disordered" evidence="4">
    <location>
        <begin position="1739"/>
        <end position="1768"/>
    </location>
</feature>
<keyword evidence="1" id="KW-0677">Repeat</keyword>
<feature type="compositionally biased region" description="Low complexity" evidence="4">
    <location>
        <begin position="1545"/>
        <end position="1554"/>
    </location>
</feature>
<dbReference type="InterPro" id="IPR040853">
    <property type="entry name" value="RapA2_cadherin-like"/>
</dbReference>
<comment type="caution">
    <text evidence="6">The sequence shown here is derived from an EMBL/GenBank/DDBJ whole genome shotgun (WGS) entry which is preliminary data.</text>
</comment>
<feature type="domain" description="Fibronectin type-III" evidence="5">
    <location>
        <begin position="1658"/>
        <end position="1758"/>
    </location>
</feature>
<sequence>MKSASFDARGRKSVSAVSLAVLGALAITGAVVHPGVRTADVDLNDGGVWVTNLAQGKIGHLNYPSRTLDGGLLAPSNSFEVLQHESSVFTSNLDQAGVAPVSTITVTLGEEVALPSSGELSFGSAHLMLVNSTDGTVRTAPAVAPALFAETDAEPLVEGKPGLAAAIGPDDTIVVADPTAGTVTTYVPSGDGIFAESETRKVEELLGAEELQVALVGDQPVAFAPVAGELFLPGGRTVPIAGSEDAQLQQSGPDSDIVALATARSLVAVPLDGSDPETTDVAAGSPVAPVQLDGCIHAAWNGSGRYARNCVDDAADTSVDIPSVGATSQLVFRTNRDVVVLNDVLAGDTWLVQDNMQLVQNWDDIIPPPDESDQEEDESADEDPVTTLPDRTQENKPPVAEDDELGARVGSTTILPLLDNDADPDGDLLTVVARGDLGDAGTLQQVYDATGLQVVVSQDALPGRQVFDYEVDDGRGGTDTAQVTLNIKSLDGNEAPNQKRKTRLTVEQGQSIEQSILSDWTDADGDDLYLAGASTAGGTDGLQFREDGLLTFRDNGTDLGEKKVDVAVSDGRSTSDGVVIIDVQPAGNVPPVATPDHVTVAVGEELLVAPLDNDLDPSGRGLRLTRVSGGEGATITPNYEVGTFTFSSEVPGAVYLDYVVANGPASAPGLIRVDVVLDAGDAGMPVAVKDTSLLPAGGQALVDVLANDADPGGGVLVVQSVDLPAGAPVTVAILDHNILRISDTQGLRERLTFTYSVSNGAASARGEVSVVPVPAPEKLQPPRAVEDEVTVRAGDVTTIDVLANDTHPDGEDLMLNPVLTETVGAGQGLLAVSGNTLRFQAGDTAGTYHAVYAVRGPDGQEDSAQVTLRVKALSEDNARPLPRTIRARAIAGTTARIPIPLIGIDPDGDSVALIGIDTAPSKGTVKVGSTFVEYTAAAGTSGQDSFSYVVQDRLGARSVGTVLVGVALPTTVNQNPVPLDDAVDVRPGRLITVDVLANDSDPDGDALSLPADGVEADPGLGAAVVDRKITFTSPGTPGNTAVRYRVEDPRAGAAIGTVRVQTRPDAPSLAPVAFDDRVAFADTLGRDAVDIPVLRNDIDEDGSPSELAITFPLGTETASTADVAQEDGTVVRMVTVALLPEPQIFPYTVTDEDGLTATAFIHVPGLANQPPALANTEQLEVVSGQELVLDLDELVVVREGRSPSITDDAKVTAVASDNAPLVRDATTLAFTSAEDYSGAASVSFEVTDGSSLEDSDGLSSVLTLSIRVLPDPDRNHVPEVRSTQLRVAQEESAELDLARLVTEKDEQDLDSLNYALVGDAPSGLSPALDGSTLTVSVGSAARGGPYPVSFAVSDGRSDPVQATVEVTVTASDRPLAVANDDVIADAEQGRTESIPVLANDSNPFPDSPLRLIRADTETGSGSATVEGDAVVVTPAEDFVGTLVVRYRVGDRTQDAEREVEGRVRLTVRGAPDAPSLPVVDEVRSRTVVLSWDPPANNGAAITGYTVTGTGGFAQQCPTTTCTLNGLTNNVEYSFTVTAENEVGESSPSVASAPARPDEKPDAPQAPTLVFGDRSLQVRWVVPTTEGSPVERYDLEISPAPPAGSFQKTGLTGTTTEWTGLENGIPYQVRVRAFNQAPDPSDWGAYSAAEIPAGPPGAVPQPAAQVSSQGGASNSILSVSWPQPTAAGKNGAEIDAYTLTTLRGGQVTSTQEFSGSEFSASVSVENSASPYTFTVSARNKAGAGPASAPSEPRQAVGAPGAVPGVSATPGDRQLTVTNGAAPANGATADQTRYEYQLNGGAFSALPADRTIRGLANGSAYRVGIRAVNAASGSSFPGPASQSNEAVPFGRPNTPGITSSPAEQRVTFAIGGTPTNGRPISSVAWTTSTGQSGKVPSGGGSATGGSGYDQDVSITVTVTDSEGQTSTTSHTGRTGPTPPPPTRRTVLNDTYISGGCEYPSPSGPTADSEASCRAAGGTWQRNGFQFEARCIRQGGSYPVYEQQAGGGVTRTGSNTEWVGRNNGGWFKITALEFPDGRPEGSC</sequence>
<dbReference type="PANTHER" id="PTHR13817">
    <property type="entry name" value="TITIN"/>
    <property type="match status" value="1"/>
</dbReference>
<dbReference type="Pfam" id="PF17803">
    <property type="entry name" value="Cadherin_4"/>
    <property type="match status" value="1"/>
</dbReference>
<keyword evidence="3" id="KW-0624">Polysaccharide degradation</keyword>
<feature type="region of interest" description="Disordered" evidence="4">
    <location>
        <begin position="362"/>
        <end position="408"/>
    </location>
</feature>
<dbReference type="InterPro" id="IPR013783">
    <property type="entry name" value="Ig-like_fold"/>
</dbReference>
<keyword evidence="2" id="KW-0378">Hydrolase</keyword>
<dbReference type="Pfam" id="PF17963">
    <property type="entry name" value="Big_9"/>
    <property type="match status" value="6"/>
</dbReference>
<dbReference type="Proteomes" id="UP000272560">
    <property type="component" value="Unassembled WGS sequence"/>
</dbReference>
<keyword evidence="3" id="KW-0119">Carbohydrate metabolism</keyword>
<evidence type="ECO:0000256" key="4">
    <source>
        <dbReference type="SAM" id="MobiDB-lite"/>
    </source>
</evidence>
<feature type="compositionally biased region" description="Acidic residues" evidence="4">
    <location>
        <begin position="370"/>
        <end position="384"/>
    </location>
</feature>
<dbReference type="EMBL" id="QZVT01000003">
    <property type="protein sequence ID" value="RJT80870.1"/>
    <property type="molecule type" value="Genomic_DNA"/>
</dbReference>
<dbReference type="OrthoDB" id="5241356at2"/>
<feature type="region of interest" description="Disordered" evidence="4">
    <location>
        <begin position="1644"/>
        <end position="1672"/>
    </location>
</feature>
<dbReference type="InterPro" id="IPR036116">
    <property type="entry name" value="FN3_sf"/>
</dbReference>
<feature type="compositionally biased region" description="Polar residues" evidence="4">
    <location>
        <begin position="1910"/>
        <end position="1922"/>
    </location>
</feature>
<feature type="compositionally biased region" description="Low complexity" evidence="4">
    <location>
        <begin position="1740"/>
        <end position="1749"/>
    </location>
</feature>
<organism evidence="6 7">
    <name type="scientific">Arthrobacter cheniae</name>
    <dbReference type="NCBI Taxonomy" id="1258888"/>
    <lineage>
        <taxon>Bacteria</taxon>
        <taxon>Bacillati</taxon>
        <taxon>Actinomycetota</taxon>
        <taxon>Actinomycetes</taxon>
        <taxon>Micrococcales</taxon>
        <taxon>Micrococcaceae</taxon>
        <taxon>Arthrobacter</taxon>
    </lineage>
</organism>
<keyword evidence="2" id="KW-0326">Glycosidase</keyword>
<accession>A0A3A5MFS9</accession>
<feature type="region of interest" description="Disordered" evidence="4">
    <location>
        <begin position="1831"/>
        <end position="1859"/>
    </location>
</feature>
<dbReference type="GO" id="GO:0016798">
    <property type="term" value="F:hydrolase activity, acting on glycosyl bonds"/>
    <property type="evidence" value="ECO:0007669"/>
    <property type="project" value="UniProtKB-KW"/>
</dbReference>
<dbReference type="InterPro" id="IPR003961">
    <property type="entry name" value="FN3_dom"/>
</dbReference>
<evidence type="ECO:0000256" key="2">
    <source>
        <dbReference type="ARBA" id="ARBA00023295"/>
    </source>
</evidence>
<keyword evidence="7" id="KW-1185">Reference proteome</keyword>
<dbReference type="RefSeq" id="WP_120148216.1">
    <property type="nucleotide sequence ID" value="NZ_QZVT01000003.1"/>
</dbReference>
<dbReference type="PANTHER" id="PTHR13817:SF73">
    <property type="entry name" value="FIBRONECTIN TYPE-III DOMAIN-CONTAINING PROTEIN"/>
    <property type="match status" value="1"/>
</dbReference>
<dbReference type="SMART" id="SM00060">
    <property type="entry name" value="FN3"/>
    <property type="match status" value="4"/>
</dbReference>
<feature type="compositionally biased region" description="Polar residues" evidence="4">
    <location>
        <begin position="1883"/>
        <end position="1892"/>
    </location>
</feature>
<evidence type="ECO:0000256" key="1">
    <source>
        <dbReference type="ARBA" id="ARBA00022737"/>
    </source>
</evidence>
<evidence type="ECO:0000259" key="5">
    <source>
        <dbReference type="PROSITE" id="PS50853"/>
    </source>
</evidence>
<protein>
    <recommendedName>
        <fullName evidence="5">Fibronectin type-III domain-containing protein</fullName>
    </recommendedName>
</protein>
<feature type="region of interest" description="Disordered" evidence="4">
    <location>
        <begin position="1540"/>
        <end position="1564"/>
    </location>
</feature>
<feature type="domain" description="Fibronectin type-III" evidence="5">
    <location>
        <begin position="1562"/>
        <end position="1653"/>
    </location>
</feature>
<dbReference type="Gene3D" id="2.60.40.10">
    <property type="entry name" value="Immunoglobulins"/>
    <property type="match status" value="3"/>
</dbReference>
<evidence type="ECO:0000313" key="7">
    <source>
        <dbReference type="Proteomes" id="UP000272560"/>
    </source>
</evidence>
<feature type="compositionally biased region" description="Low complexity" evidence="4">
    <location>
        <begin position="1923"/>
        <end position="1933"/>
    </location>
</feature>
<dbReference type="CDD" id="cd00063">
    <property type="entry name" value="FN3"/>
    <property type="match status" value="3"/>
</dbReference>
<feature type="region of interest" description="Disordered" evidence="4">
    <location>
        <begin position="1883"/>
        <end position="1943"/>
    </location>
</feature>
<evidence type="ECO:0000313" key="6">
    <source>
        <dbReference type="EMBL" id="RJT80870.1"/>
    </source>
</evidence>
<feature type="compositionally biased region" description="Gly residues" evidence="4">
    <location>
        <begin position="1894"/>
        <end position="1905"/>
    </location>
</feature>
<dbReference type="PROSITE" id="PS50853">
    <property type="entry name" value="FN3"/>
    <property type="match status" value="3"/>
</dbReference>
<feature type="compositionally biased region" description="Low complexity" evidence="4">
    <location>
        <begin position="1831"/>
        <end position="1841"/>
    </location>
</feature>
<proteinExistence type="predicted"/>
<name>A0A3A5MFS9_9MICC</name>
<reference evidence="6 7" key="1">
    <citation type="submission" date="2018-09" db="EMBL/GenBank/DDBJ databases">
        <title>Novel species of Arthrobacter.</title>
        <authorList>
            <person name="Liu Q."/>
            <person name="Xin Y.-H."/>
        </authorList>
    </citation>
    <scope>NUCLEOTIDE SEQUENCE [LARGE SCALE GENOMIC DNA]</scope>
    <source>
        <strain evidence="6 7">Hz2</strain>
    </source>
</reference>
<gene>
    <name evidence="6" type="ORF">D6T63_06595</name>
</gene>
<evidence type="ECO:0000256" key="3">
    <source>
        <dbReference type="ARBA" id="ARBA00023326"/>
    </source>
</evidence>
<dbReference type="InterPro" id="IPR050964">
    <property type="entry name" value="Striated_Muscle_Regulatory"/>
</dbReference>
<dbReference type="GO" id="GO:0000272">
    <property type="term" value="P:polysaccharide catabolic process"/>
    <property type="evidence" value="ECO:0007669"/>
    <property type="project" value="UniProtKB-KW"/>
</dbReference>
<dbReference type="Pfam" id="PF00041">
    <property type="entry name" value="fn3"/>
    <property type="match status" value="3"/>
</dbReference>